<dbReference type="Proteomes" id="UP000194154">
    <property type="component" value="Chromosome"/>
</dbReference>
<dbReference type="KEGG" id="mcak:MCCS_02540"/>
<feature type="transmembrane region" description="Helical" evidence="11">
    <location>
        <begin position="12"/>
        <end position="35"/>
    </location>
</feature>
<evidence type="ECO:0000256" key="8">
    <source>
        <dbReference type="ARBA" id="ARBA00022989"/>
    </source>
</evidence>
<comment type="subunit">
    <text evidence="11">The system is composed of three essential subunits: KdpA, KdpB and KdpC.</text>
</comment>
<dbReference type="EMBL" id="CP021059">
    <property type="protein sequence ID" value="ARQ05923.1"/>
    <property type="molecule type" value="Genomic_DNA"/>
</dbReference>
<keyword evidence="1 11" id="KW-0813">Transport</keyword>
<organism evidence="12 13">
    <name type="scientific">Macrococcoides canis</name>
    <dbReference type="NCBI Taxonomy" id="1855823"/>
    <lineage>
        <taxon>Bacteria</taxon>
        <taxon>Bacillati</taxon>
        <taxon>Bacillota</taxon>
        <taxon>Bacilli</taxon>
        <taxon>Bacillales</taxon>
        <taxon>Staphylococcaceae</taxon>
        <taxon>Macrococcoides</taxon>
    </lineage>
</organism>
<accession>A0A1W7A8E9</accession>
<dbReference type="STRING" id="1855823.MCCS_02540"/>
<dbReference type="GO" id="GO:0016787">
    <property type="term" value="F:hydrolase activity"/>
    <property type="evidence" value="ECO:0007669"/>
    <property type="project" value="UniProtKB-KW"/>
</dbReference>
<evidence type="ECO:0000256" key="5">
    <source>
        <dbReference type="ARBA" id="ARBA00022741"/>
    </source>
</evidence>
<dbReference type="NCBIfam" id="TIGR00681">
    <property type="entry name" value="kdpC"/>
    <property type="match status" value="1"/>
</dbReference>
<keyword evidence="6 11" id="KW-0067">ATP-binding</keyword>
<keyword evidence="13" id="KW-1185">Reference proteome</keyword>
<evidence type="ECO:0000313" key="13">
    <source>
        <dbReference type="Proteomes" id="UP000194154"/>
    </source>
</evidence>
<evidence type="ECO:0000256" key="3">
    <source>
        <dbReference type="ARBA" id="ARBA00022538"/>
    </source>
</evidence>
<dbReference type="PIRSF" id="PIRSF001296">
    <property type="entry name" value="K_ATPase_KdpC"/>
    <property type="match status" value="1"/>
</dbReference>
<keyword evidence="12" id="KW-0378">Hydrolase</keyword>
<dbReference type="HAMAP" id="MF_00276">
    <property type="entry name" value="KdpC"/>
    <property type="match status" value="1"/>
</dbReference>
<dbReference type="GO" id="GO:0005524">
    <property type="term" value="F:ATP binding"/>
    <property type="evidence" value="ECO:0007669"/>
    <property type="project" value="UniProtKB-UniRule"/>
</dbReference>
<dbReference type="PANTHER" id="PTHR30042:SF2">
    <property type="entry name" value="POTASSIUM-TRANSPORTING ATPASE KDPC SUBUNIT"/>
    <property type="match status" value="1"/>
</dbReference>
<dbReference type="GeneID" id="35294407"/>
<keyword evidence="2 11" id="KW-1003">Cell membrane</keyword>
<evidence type="ECO:0000256" key="2">
    <source>
        <dbReference type="ARBA" id="ARBA00022475"/>
    </source>
</evidence>
<comment type="function">
    <text evidence="11">Part of the high-affinity ATP-driven potassium transport (or Kdp) system, which catalyzes the hydrolysis of ATP coupled with the electrogenic transport of potassium into the cytoplasm. This subunit acts as a catalytic chaperone that increases the ATP-binding affinity of the ATP-hydrolyzing subunit KdpB by the formation of a transient KdpB/KdpC/ATP ternary complex.</text>
</comment>
<dbReference type="PANTHER" id="PTHR30042">
    <property type="entry name" value="POTASSIUM-TRANSPORTING ATPASE C CHAIN"/>
    <property type="match status" value="1"/>
</dbReference>
<comment type="similarity">
    <text evidence="11">Belongs to the KdpC family.</text>
</comment>
<sequence length="192" mass="21511">MLRTLKSSLFTSVLLMIVCGLIYPLVVTGIANFIFPFQSEGSLMKSDNTIIGSKHIGQTFTSKKYLHSRISAVNYNVDATREKTLTPVSGGSNMSNKNPELEKRINTSIQELQKEHNGKAPADLITASGSGLDPNITLEAAKYQLDRIVRFSKLEKEEVIKIFTKHTYKNSDYTFVNVLEVNQDIYEKTKNS</sequence>
<keyword evidence="9 11" id="KW-0406">Ion transport</keyword>
<keyword evidence="3 11" id="KW-0633">Potassium transport</keyword>
<keyword evidence="4 11" id="KW-0812">Transmembrane</keyword>
<dbReference type="Pfam" id="PF02669">
    <property type="entry name" value="KdpC"/>
    <property type="match status" value="1"/>
</dbReference>
<evidence type="ECO:0000256" key="9">
    <source>
        <dbReference type="ARBA" id="ARBA00023065"/>
    </source>
</evidence>
<dbReference type="RefSeq" id="WP_086041634.1">
    <property type="nucleotide sequence ID" value="NZ_CBCRZA010000003.1"/>
</dbReference>
<evidence type="ECO:0000256" key="7">
    <source>
        <dbReference type="ARBA" id="ARBA00022958"/>
    </source>
</evidence>
<evidence type="ECO:0000313" key="12">
    <source>
        <dbReference type="EMBL" id="ARQ05923.1"/>
    </source>
</evidence>
<evidence type="ECO:0000256" key="6">
    <source>
        <dbReference type="ARBA" id="ARBA00022840"/>
    </source>
</evidence>
<dbReference type="GO" id="GO:0008556">
    <property type="term" value="F:P-type potassium transmembrane transporter activity"/>
    <property type="evidence" value="ECO:0007669"/>
    <property type="project" value="InterPro"/>
</dbReference>
<protein>
    <recommendedName>
        <fullName evidence="11">Potassium-transporting ATPase KdpC subunit</fullName>
    </recommendedName>
    <alternativeName>
        <fullName evidence="11">ATP phosphohydrolase [potassium-transporting] C chain</fullName>
    </alternativeName>
    <alternativeName>
        <fullName evidence="11">Potassium-binding and translocating subunit C</fullName>
    </alternativeName>
    <alternativeName>
        <fullName evidence="11">Potassium-translocating ATPase C chain</fullName>
    </alternativeName>
</protein>
<evidence type="ECO:0000256" key="11">
    <source>
        <dbReference type="HAMAP-Rule" id="MF_00276"/>
    </source>
</evidence>
<comment type="subcellular location">
    <subcellularLocation>
        <location evidence="11">Cell membrane</location>
        <topology evidence="11">Single-pass membrane protein</topology>
    </subcellularLocation>
</comment>
<evidence type="ECO:0000256" key="10">
    <source>
        <dbReference type="ARBA" id="ARBA00023136"/>
    </source>
</evidence>
<evidence type="ECO:0000256" key="4">
    <source>
        <dbReference type="ARBA" id="ARBA00022692"/>
    </source>
</evidence>
<name>A0A1W7A8E9_9STAP</name>
<dbReference type="InterPro" id="IPR003820">
    <property type="entry name" value="KdpC"/>
</dbReference>
<keyword evidence="5 11" id="KW-0547">Nucleotide-binding</keyword>
<keyword evidence="8 11" id="KW-1133">Transmembrane helix</keyword>
<dbReference type="OrthoDB" id="9809491at2"/>
<reference evidence="12 13" key="1">
    <citation type="journal article" date="2017" name="Int. J. Syst. Evol. Microbiol.">
        <title>Macrococcus canis sp. nov., a skin bacterium associated with infections in dogs.</title>
        <authorList>
            <person name="Gobeli Brawand S."/>
            <person name="Cotting K."/>
            <person name="Gomez-Sanz E."/>
            <person name="Collaud A."/>
            <person name="Thomann A."/>
            <person name="Brodard I."/>
            <person name="Rodriguez-Campos S."/>
            <person name="Strauss C."/>
            <person name="Perreten V."/>
        </authorList>
    </citation>
    <scope>NUCLEOTIDE SEQUENCE [LARGE SCALE GENOMIC DNA]</scope>
    <source>
        <strain evidence="12 13">KM45013</strain>
    </source>
</reference>
<keyword evidence="7 11" id="KW-0630">Potassium</keyword>
<evidence type="ECO:0000256" key="1">
    <source>
        <dbReference type="ARBA" id="ARBA00022448"/>
    </source>
</evidence>
<proteinExistence type="inferred from homology"/>
<dbReference type="AlphaFoldDB" id="A0A1W7A8E9"/>
<dbReference type="GO" id="GO:0005886">
    <property type="term" value="C:plasma membrane"/>
    <property type="evidence" value="ECO:0007669"/>
    <property type="project" value="UniProtKB-SubCell"/>
</dbReference>
<gene>
    <name evidence="11 12" type="primary">kdpC</name>
    <name evidence="12" type="ORF">MCCS_02540</name>
</gene>
<keyword evidence="10 11" id="KW-0472">Membrane</keyword>